<keyword evidence="4" id="KW-1185">Reference proteome</keyword>
<sequence>MQSRFTIKLVLLLIGAFTLTSAGKAHAIPAFSRQHKTECSTCHTIYPELNEYGDAFQKNSYVPLVKPSEAKAPASPAAAAAIAGEGDPELLDKLKAQAATSKVENDQAQEPKNKGNEGLWLAGIPEQLPLSFRATQNIVYDEHAADGDKFDFSTRTFAFQAGGAFRDKFGFFASYLLTTHADSTTDTNNLHELFLQWRHILDTPINLKFGRFEPKLSLWKKNNKVTTASSLATLSYRVGSSPFTLESSQDALEANVVLWKRLFVAGGIVDRKGQNAKEGYGHVSVKVGGSDLLGNEPAVDLDSDSVWDYLSVTFGTYGYFGRNTINDTDTFTKNRFYRAGGDMDLQYKRLRVKLSGVKGRDDNPDFATVPLERDSVVLASEAEYYLGSPVNAVGLFRYEHQDDGVGIVRRYIPAIAYTPLQNVKVTLEYRYEDAPAVISRITLLGVTYSF</sequence>
<name>A5G6M4_GEOUR</name>
<accession>A5G6M4</accession>
<dbReference type="KEGG" id="gur:Gura_3283"/>
<evidence type="ECO:0008006" key="5">
    <source>
        <dbReference type="Google" id="ProtNLM"/>
    </source>
</evidence>
<evidence type="ECO:0000256" key="2">
    <source>
        <dbReference type="SAM" id="SignalP"/>
    </source>
</evidence>
<evidence type="ECO:0000313" key="4">
    <source>
        <dbReference type="Proteomes" id="UP000006695"/>
    </source>
</evidence>
<dbReference type="EMBL" id="CP000698">
    <property type="protein sequence ID" value="ABQ27442.1"/>
    <property type="molecule type" value="Genomic_DNA"/>
</dbReference>
<dbReference type="HOGENOM" id="CLU_617862_0_0_7"/>
<dbReference type="RefSeq" id="WP_011940105.1">
    <property type="nucleotide sequence ID" value="NC_009483.1"/>
</dbReference>
<proteinExistence type="predicted"/>
<feature type="signal peptide" evidence="2">
    <location>
        <begin position="1"/>
        <end position="27"/>
    </location>
</feature>
<evidence type="ECO:0000256" key="1">
    <source>
        <dbReference type="SAM" id="MobiDB-lite"/>
    </source>
</evidence>
<feature type="chain" id="PRO_5002682043" description="Cytochrome c domain-containing protein" evidence="2">
    <location>
        <begin position="28"/>
        <end position="450"/>
    </location>
</feature>
<organism evidence="3 4">
    <name type="scientific">Geotalea uraniireducens (strain Rf4)</name>
    <name type="common">Geobacter uraniireducens</name>
    <dbReference type="NCBI Taxonomy" id="351605"/>
    <lineage>
        <taxon>Bacteria</taxon>
        <taxon>Pseudomonadati</taxon>
        <taxon>Thermodesulfobacteriota</taxon>
        <taxon>Desulfuromonadia</taxon>
        <taxon>Geobacterales</taxon>
        <taxon>Geobacteraceae</taxon>
        <taxon>Geotalea</taxon>
    </lineage>
</organism>
<evidence type="ECO:0000313" key="3">
    <source>
        <dbReference type="EMBL" id="ABQ27442.1"/>
    </source>
</evidence>
<dbReference type="OrthoDB" id="5391020at2"/>
<dbReference type="Proteomes" id="UP000006695">
    <property type="component" value="Chromosome"/>
</dbReference>
<protein>
    <recommendedName>
        <fullName evidence="5">Cytochrome c domain-containing protein</fullName>
    </recommendedName>
</protein>
<feature type="compositionally biased region" description="Basic and acidic residues" evidence="1">
    <location>
        <begin position="103"/>
        <end position="115"/>
    </location>
</feature>
<gene>
    <name evidence="3" type="ordered locus">Gura_3283</name>
</gene>
<dbReference type="STRING" id="351605.Gura_3283"/>
<keyword evidence="2" id="KW-0732">Signal</keyword>
<feature type="region of interest" description="Disordered" evidence="1">
    <location>
        <begin position="97"/>
        <end position="119"/>
    </location>
</feature>
<dbReference type="AlphaFoldDB" id="A5G6M4"/>
<reference evidence="3 4" key="1">
    <citation type="submission" date="2007-05" db="EMBL/GenBank/DDBJ databases">
        <title>Complete sequence of Geobacter uraniireducens Rf4.</title>
        <authorList>
            <consortium name="US DOE Joint Genome Institute"/>
            <person name="Copeland A."/>
            <person name="Lucas S."/>
            <person name="Lapidus A."/>
            <person name="Barry K."/>
            <person name="Detter J.C."/>
            <person name="Glavina del Rio T."/>
            <person name="Hammon N."/>
            <person name="Israni S."/>
            <person name="Dalin E."/>
            <person name="Tice H."/>
            <person name="Pitluck S."/>
            <person name="Chertkov O."/>
            <person name="Brettin T."/>
            <person name="Bruce D."/>
            <person name="Han C."/>
            <person name="Schmutz J."/>
            <person name="Larimer F."/>
            <person name="Land M."/>
            <person name="Hauser L."/>
            <person name="Kyrpides N."/>
            <person name="Mikhailova N."/>
            <person name="Shelobolina E."/>
            <person name="Aklujkar M."/>
            <person name="Lovley D."/>
            <person name="Richardson P."/>
        </authorList>
    </citation>
    <scope>NUCLEOTIDE SEQUENCE [LARGE SCALE GENOMIC DNA]</scope>
    <source>
        <strain evidence="3 4">Rf4</strain>
    </source>
</reference>